<dbReference type="GO" id="GO:0005315">
    <property type="term" value="F:phosphate transmembrane transporter activity"/>
    <property type="evidence" value="ECO:0007669"/>
    <property type="project" value="InterPro"/>
</dbReference>
<organism evidence="7">
    <name type="scientific">marine sediment metagenome</name>
    <dbReference type="NCBI Taxonomy" id="412755"/>
    <lineage>
        <taxon>unclassified sequences</taxon>
        <taxon>metagenomes</taxon>
        <taxon>ecological metagenomes</taxon>
    </lineage>
</organism>
<dbReference type="GO" id="GO:0016020">
    <property type="term" value="C:membrane"/>
    <property type="evidence" value="ECO:0007669"/>
    <property type="project" value="UniProtKB-SubCell"/>
</dbReference>
<comment type="caution">
    <text evidence="7">The sequence shown here is derived from an EMBL/GenBank/DDBJ whole genome shotgun (WGS) entry which is preliminary data.</text>
</comment>
<evidence type="ECO:0008006" key="8">
    <source>
        <dbReference type="Google" id="ProtNLM"/>
    </source>
</evidence>
<feature type="transmembrane region" description="Helical" evidence="6">
    <location>
        <begin position="79"/>
        <end position="98"/>
    </location>
</feature>
<evidence type="ECO:0000313" key="7">
    <source>
        <dbReference type="EMBL" id="GAJ07188.1"/>
    </source>
</evidence>
<proteinExistence type="predicted"/>
<accession>X1TPD5</accession>
<dbReference type="Pfam" id="PF01384">
    <property type="entry name" value="PHO4"/>
    <property type="match status" value="1"/>
</dbReference>
<keyword evidence="4 6" id="KW-1133">Transmembrane helix</keyword>
<evidence type="ECO:0000256" key="3">
    <source>
        <dbReference type="ARBA" id="ARBA00022692"/>
    </source>
</evidence>
<evidence type="ECO:0000256" key="1">
    <source>
        <dbReference type="ARBA" id="ARBA00004141"/>
    </source>
</evidence>
<reference evidence="7" key="1">
    <citation type="journal article" date="2014" name="Front. Microbiol.">
        <title>High frequency of phylogenetically diverse reductive dehalogenase-homologous genes in deep subseafloor sedimentary metagenomes.</title>
        <authorList>
            <person name="Kawai M."/>
            <person name="Futagami T."/>
            <person name="Toyoda A."/>
            <person name="Takaki Y."/>
            <person name="Nishi S."/>
            <person name="Hori S."/>
            <person name="Arai W."/>
            <person name="Tsubouchi T."/>
            <person name="Morono Y."/>
            <person name="Uchiyama I."/>
            <person name="Ito T."/>
            <person name="Fujiyama A."/>
            <person name="Inagaki F."/>
            <person name="Takami H."/>
        </authorList>
    </citation>
    <scope>NUCLEOTIDE SEQUENCE</scope>
    <source>
        <strain evidence="7">Expedition CK06-06</strain>
    </source>
</reference>
<keyword evidence="3 6" id="KW-0812">Transmembrane</keyword>
<dbReference type="PANTHER" id="PTHR11101">
    <property type="entry name" value="PHOSPHATE TRANSPORTER"/>
    <property type="match status" value="1"/>
</dbReference>
<evidence type="ECO:0000256" key="2">
    <source>
        <dbReference type="ARBA" id="ARBA00022448"/>
    </source>
</evidence>
<dbReference type="GO" id="GO:0035435">
    <property type="term" value="P:phosphate ion transmembrane transport"/>
    <property type="evidence" value="ECO:0007669"/>
    <property type="project" value="TreeGrafter"/>
</dbReference>
<keyword evidence="5 6" id="KW-0472">Membrane</keyword>
<evidence type="ECO:0000256" key="4">
    <source>
        <dbReference type="ARBA" id="ARBA00022989"/>
    </source>
</evidence>
<keyword evidence="2" id="KW-0813">Transport</keyword>
<evidence type="ECO:0000256" key="5">
    <source>
        <dbReference type="ARBA" id="ARBA00023136"/>
    </source>
</evidence>
<name>X1TPD5_9ZZZZ</name>
<dbReference type="EMBL" id="BARW01027914">
    <property type="protein sequence ID" value="GAJ07188.1"/>
    <property type="molecule type" value="Genomic_DNA"/>
</dbReference>
<protein>
    <recommendedName>
        <fullName evidence="8">Phosphate permease</fullName>
    </recommendedName>
</protein>
<dbReference type="InterPro" id="IPR001204">
    <property type="entry name" value="Phos_transporter"/>
</dbReference>
<comment type="subcellular location">
    <subcellularLocation>
        <location evidence="1">Membrane</location>
        <topology evidence="1">Multi-pass membrane protein</topology>
    </subcellularLocation>
</comment>
<evidence type="ECO:0000256" key="6">
    <source>
        <dbReference type="SAM" id="Phobius"/>
    </source>
</evidence>
<dbReference type="PANTHER" id="PTHR11101:SF16">
    <property type="entry name" value="PHOSPHATE TRANSPORTER"/>
    <property type="match status" value="1"/>
</dbReference>
<dbReference type="AlphaFoldDB" id="X1TPD5"/>
<feature type="transmembrane region" description="Helical" evidence="6">
    <location>
        <begin position="47"/>
        <end position="67"/>
    </location>
</feature>
<feature type="non-terminal residue" evidence="7">
    <location>
        <position position="127"/>
    </location>
</feature>
<gene>
    <name evidence="7" type="ORF">S12H4_45187</name>
</gene>
<sequence>MDNFYIFIVALLFLLAISDLVVGVSNDAVNFLNSAIGSKVAPFRLIMIIAALGILAGTTFSSGMMEVARKSIFHPESFYFKEIMIIFLAVMLTDIILLDLFNTFGLPTSTTVSIVFELLGAAVAISL</sequence>